<feature type="transmembrane region" description="Helical" evidence="1">
    <location>
        <begin position="599"/>
        <end position="627"/>
    </location>
</feature>
<dbReference type="RefSeq" id="WP_048121351.1">
    <property type="nucleotide sequence ID" value="NZ_CP009520.1"/>
</dbReference>
<dbReference type="EMBL" id="CP009520">
    <property type="protein sequence ID" value="AKB44580.1"/>
    <property type="molecule type" value="Genomic_DNA"/>
</dbReference>
<reference evidence="3 4" key="1">
    <citation type="submission" date="2014-07" db="EMBL/GenBank/DDBJ databases">
        <title>Methanogenic archaea and the global carbon cycle.</title>
        <authorList>
            <person name="Henriksen J.R."/>
            <person name="Luke J."/>
            <person name="Reinhart S."/>
            <person name="Benedict M.N."/>
            <person name="Youngblut N.D."/>
            <person name="Metcalf M.E."/>
            <person name="Whitaker R.J."/>
            <person name="Metcalf W.W."/>
        </authorList>
    </citation>
    <scope>NUCLEOTIDE SEQUENCE [LARGE SCALE GENOMIC DNA]</scope>
    <source>
        <strain evidence="3 4">Z-761</strain>
    </source>
</reference>
<dbReference type="AlphaFoldDB" id="A0A0E3Q6Y0"/>
<feature type="transmembrane region" description="Helical" evidence="1">
    <location>
        <begin position="548"/>
        <end position="569"/>
    </location>
</feature>
<keyword evidence="1" id="KW-0812">Transmembrane</keyword>
<dbReference type="InterPro" id="IPR011047">
    <property type="entry name" value="Quinoprotein_ADH-like_sf"/>
</dbReference>
<proteinExistence type="predicted"/>
<dbReference type="SMART" id="SM00564">
    <property type="entry name" value="PQQ"/>
    <property type="match status" value="5"/>
</dbReference>
<name>A0A0E3Q6Y0_9EURY</name>
<feature type="domain" description="Pyrrolo-quinoline quinone repeat" evidence="2">
    <location>
        <begin position="211"/>
        <end position="310"/>
    </location>
</feature>
<dbReference type="Pfam" id="PF13360">
    <property type="entry name" value="PQQ_2"/>
    <property type="match status" value="2"/>
</dbReference>
<sequence>MCPAIKNSLILALLLLVFSVIPTSVASATEIVIDTGHHHFGDDFKEELNPVDPEGLVYTANFTLDPSVDIESAELTLTGISIVPGPTDEFSDKVYLNEIEISSLNDYVPAETLDSVAVNITIPVHPSLFNPGNNTLKISSGSDANGSNYDDFEFYDLSFHLSETEPVTLEPPLKVAWTYKLPWELGYEIPSEVTLAAGGVLYFAREDFGKTIIIAVDAETGVLLWSKEWSGEQGISLGYNDGVLFAVHSSNIDVLDAKTGKLLWSKKYLSASWGNPIIFGNTLFISTPDDRYVAAIDAENGALKWEYEFNRTDFETEGSSYYRLSGPVVNGNIVVFRYYASHSTYTEPIAIPEDPELEPELEKPIVKEGLIALNAHTGKAIWEYVYPGEVLYFEPFLYRDLVYTTLSERDIIALSVESGEEVWKTNNGKWSNVVEAINGKLFVDFSSPGILQAETGEILNEYPGSKVSFSSSVISDKFVYSTDRNNIHVSNSSTGELIWSSSKIKGYDVSKPVLHKGKLYLISSEGTLYAFEHGEEGMFFTKGLESSALYYFPQIAIAAMLILLVILLIKVKNRALIFGSWLIALTGVIFLSLKALEPYIVGFVFGLMSAFVFLFMFIIFLIGIAFFRYGIRKGKQS</sequence>
<dbReference type="Gene3D" id="2.130.10.10">
    <property type="entry name" value="YVTN repeat-like/Quinoprotein amine dehydrogenase"/>
    <property type="match status" value="2"/>
</dbReference>
<dbReference type="PANTHER" id="PTHR34512:SF30">
    <property type="entry name" value="OUTER MEMBRANE PROTEIN ASSEMBLY FACTOR BAMB"/>
    <property type="match status" value="1"/>
</dbReference>
<dbReference type="SUPFAM" id="SSF50998">
    <property type="entry name" value="Quinoprotein alcohol dehydrogenase-like"/>
    <property type="match status" value="2"/>
</dbReference>
<dbReference type="PATRIC" id="fig|1434123.4.peg.2821"/>
<dbReference type="Proteomes" id="UP000033096">
    <property type="component" value="Chromosome"/>
</dbReference>
<evidence type="ECO:0000256" key="1">
    <source>
        <dbReference type="SAM" id="Phobius"/>
    </source>
</evidence>
<keyword evidence="1" id="KW-1133">Transmembrane helix</keyword>
<dbReference type="InterPro" id="IPR002372">
    <property type="entry name" value="PQQ_rpt_dom"/>
</dbReference>
<keyword evidence="4" id="KW-1185">Reference proteome</keyword>
<dbReference type="HOGENOM" id="CLU_031444_0_0_2"/>
<dbReference type="InterPro" id="IPR018391">
    <property type="entry name" value="PQQ_b-propeller_rpt"/>
</dbReference>
<protein>
    <recommendedName>
        <fullName evidence="2">Pyrrolo-quinoline quinone repeat domain-containing protein</fullName>
    </recommendedName>
</protein>
<dbReference type="PANTHER" id="PTHR34512">
    <property type="entry name" value="CELL SURFACE PROTEIN"/>
    <property type="match status" value="1"/>
</dbReference>
<dbReference type="STRING" id="1434123.MSVAZ_2311"/>
<feature type="domain" description="Pyrrolo-quinoline quinone repeat" evidence="2">
    <location>
        <begin position="369"/>
        <end position="532"/>
    </location>
</feature>
<dbReference type="GeneID" id="24810795"/>
<dbReference type="InterPro" id="IPR015943">
    <property type="entry name" value="WD40/YVTN_repeat-like_dom_sf"/>
</dbReference>
<accession>A0A0E3Q6Y0</accession>
<evidence type="ECO:0000313" key="3">
    <source>
        <dbReference type="EMBL" id="AKB44580.1"/>
    </source>
</evidence>
<gene>
    <name evidence="3" type="ORF">MSVAZ_2311</name>
</gene>
<evidence type="ECO:0000313" key="4">
    <source>
        <dbReference type="Proteomes" id="UP000033096"/>
    </source>
</evidence>
<evidence type="ECO:0000259" key="2">
    <source>
        <dbReference type="Pfam" id="PF13360"/>
    </source>
</evidence>
<dbReference type="KEGG" id="mvc:MSVAZ_2311"/>
<organism evidence="3 4">
    <name type="scientific">Methanosarcina vacuolata Z-761</name>
    <dbReference type="NCBI Taxonomy" id="1434123"/>
    <lineage>
        <taxon>Archaea</taxon>
        <taxon>Methanobacteriati</taxon>
        <taxon>Methanobacteriota</taxon>
        <taxon>Stenosarchaea group</taxon>
        <taxon>Methanomicrobia</taxon>
        <taxon>Methanosarcinales</taxon>
        <taxon>Methanosarcinaceae</taxon>
        <taxon>Methanosarcina</taxon>
    </lineage>
</organism>
<feature type="transmembrane region" description="Helical" evidence="1">
    <location>
        <begin position="576"/>
        <end position="593"/>
    </location>
</feature>
<keyword evidence="1" id="KW-0472">Membrane</keyword>